<dbReference type="AlphaFoldDB" id="A0A7J8C2J7"/>
<organism evidence="1 2">
    <name type="scientific">Rousettus aegyptiacus</name>
    <name type="common">Egyptian fruit bat</name>
    <name type="synonym">Pteropus aegyptiacus</name>
    <dbReference type="NCBI Taxonomy" id="9407"/>
    <lineage>
        <taxon>Eukaryota</taxon>
        <taxon>Metazoa</taxon>
        <taxon>Chordata</taxon>
        <taxon>Craniata</taxon>
        <taxon>Vertebrata</taxon>
        <taxon>Euteleostomi</taxon>
        <taxon>Mammalia</taxon>
        <taxon>Eutheria</taxon>
        <taxon>Laurasiatheria</taxon>
        <taxon>Chiroptera</taxon>
        <taxon>Yinpterochiroptera</taxon>
        <taxon>Pteropodoidea</taxon>
        <taxon>Pteropodidae</taxon>
        <taxon>Rousettinae</taxon>
        <taxon>Rousettus</taxon>
    </lineage>
</organism>
<reference evidence="1 2" key="1">
    <citation type="journal article" date="2020" name="Nature">
        <title>Six reference-quality genomes reveal evolution of bat adaptations.</title>
        <authorList>
            <person name="Jebb D."/>
            <person name="Huang Z."/>
            <person name="Pippel M."/>
            <person name="Hughes G.M."/>
            <person name="Lavrichenko K."/>
            <person name="Devanna P."/>
            <person name="Winkler S."/>
            <person name="Jermiin L.S."/>
            <person name="Skirmuntt E.C."/>
            <person name="Katzourakis A."/>
            <person name="Burkitt-Gray L."/>
            <person name="Ray D.A."/>
            <person name="Sullivan K.A.M."/>
            <person name="Roscito J.G."/>
            <person name="Kirilenko B.M."/>
            <person name="Davalos L.M."/>
            <person name="Corthals A.P."/>
            <person name="Power M.L."/>
            <person name="Jones G."/>
            <person name="Ransome R.D."/>
            <person name="Dechmann D.K.N."/>
            <person name="Locatelli A.G."/>
            <person name="Puechmaille S.J."/>
            <person name="Fedrigo O."/>
            <person name="Jarvis E.D."/>
            <person name="Hiller M."/>
            <person name="Vernes S.C."/>
            <person name="Myers E.W."/>
            <person name="Teeling E.C."/>
        </authorList>
    </citation>
    <scope>NUCLEOTIDE SEQUENCE [LARGE SCALE GENOMIC DNA]</scope>
    <source>
        <strain evidence="1">MRouAeg1</strain>
        <tissue evidence="1">Muscle</tissue>
    </source>
</reference>
<evidence type="ECO:0000313" key="2">
    <source>
        <dbReference type="Proteomes" id="UP000593571"/>
    </source>
</evidence>
<proteinExistence type="predicted"/>
<sequence>MSTDRRRGWSLTVPWEGAPCAQGDIHAGLPGSSPVQLPPRLLPGRHGLSTVLCSRQGREPENLCPPSQWLGWERRHFTLEATRQPLTGAGTIETERKRWSLPLAGSRPSESCPLMYLQDLVHSINIYQIKERRCCINTSILKVLGCSFQCHC</sequence>
<protein>
    <submittedName>
        <fullName evidence="1">Uncharacterized protein</fullName>
    </submittedName>
</protein>
<keyword evidence="2" id="KW-1185">Reference proteome</keyword>
<dbReference type="Proteomes" id="UP000593571">
    <property type="component" value="Unassembled WGS sequence"/>
</dbReference>
<gene>
    <name evidence="1" type="ORF">HJG63_009387</name>
</gene>
<name>A0A7J8C2J7_ROUAE</name>
<accession>A0A7J8C2J7</accession>
<dbReference type="EMBL" id="JACASE010000015">
    <property type="protein sequence ID" value="KAF6405076.1"/>
    <property type="molecule type" value="Genomic_DNA"/>
</dbReference>
<comment type="caution">
    <text evidence="1">The sequence shown here is derived from an EMBL/GenBank/DDBJ whole genome shotgun (WGS) entry which is preliminary data.</text>
</comment>
<evidence type="ECO:0000313" key="1">
    <source>
        <dbReference type="EMBL" id="KAF6405076.1"/>
    </source>
</evidence>